<sequence>MRNEGTFGMQKRHEGKSSCTLCTKQEVALYKLGESRVVRLPLNIRLSAVLGFEFGRLERRPFQFLSAPALCVEISPIANALLPALLPVLPLLHLTLALFHHLLVLSRLLALLPQLRLQLPAPPEFVLNEDRFGLGHHLVLELLRV</sequence>
<organism evidence="1 2">
    <name type="scientific">Olpidium bornovanus</name>
    <dbReference type="NCBI Taxonomy" id="278681"/>
    <lineage>
        <taxon>Eukaryota</taxon>
        <taxon>Fungi</taxon>
        <taxon>Fungi incertae sedis</taxon>
        <taxon>Olpidiomycota</taxon>
        <taxon>Olpidiomycotina</taxon>
        <taxon>Olpidiomycetes</taxon>
        <taxon>Olpidiales</taxon>
        <taxon>Olpidiaceae</taxon>
        <taxon>Olpidium</taxon>
    </lineage>
</organism>
<accession>A0A8H8DEB2</accession>
<evidence type="ECO:0000313" key="1">
    <source>
        <dbReference type="EMBL" id="KAG5455408.1"/>
    </source>
</evidence>
<name>A0A8H8DEB2_9FUNG</name>
<evidence type="ECO:0000313" key="2">
    <source>
        <dbReference type="Proteomes" id="UP000673691"/>
    </source>
</evidence>
<dbReference type="AlphaFoldDB" id="A0A8H8DEB2"/>
<reference evidence="1 2" key="1">
    <citation type="journal article" name="Sci. Rep.">
        <title>Genome-scale phylogenetic analyses confirm Olpidium as the closest living zoosporic fungus to the non-flagellated, terrestrial fungi.</title>
        <authorList>
            <person name="Chang Y."/>
            <person name="Rochon D."/>
            <person name="Sekimoto S."/>
            <person name="Wang Y."/>
            <person name="Chovatia M."/>
            <person name="Sandor L."/>
            <person name="Salamov A."/>
            <person name="Grigoriev I.V."/>
            <person name="Stajich J.E."/>
            <person name="Spatafora J.W."/>
        </authorList>
    </citation>
    <scope>NUCLEOTIDE SEQUENCE [LARGE SCALE GENOMIC DNA]</scope>
    <source>
        <strain evidence="1">S191</strain>
    </source>
</reference>
<dbReference type="Proteomes" id="UP000673691">
    <property type="component" value="Unassembled WGS sequence"/>
</dbReference>
<comment type="caution">
    <text evidence="1">The sequence shown here is derived from an EMBL/GenBank/DDBJ whole genome shotgun (WGS) entry which is preliminary data.</text>
</comment>
<proteinExistence type="predicted"/>
<keyword evidence="2" id="KW-1185">Reference proteome</keyword>
<protein>
    <submittedName>
        <fullName evidence="1">Uncharacterized protein</fullName>
    </submittedName>
</protein>
<dbReference type="EMBL" id="JAEFCI010013436">
    <property type="protein sequence ID" value="KAG5455408.1"/>
    <property type="molecule type" value="Genomic_DNA"/>
</dbReference>
<gene>
    <name evidence="1" type="ORF">BJ554DRAFT_5184</name>
</gene>